<dbReference type="EMBL" id="JAUDZG010000001">
    <property type="protein sequence ID" value="KAK3311075.1"/>
    <property type="molecule type" value="Genomic_DNA"/>
</dbReference>
<evidence type="ECO:0000313" key="3">
    <source>
        <dbReference type="Proteomes" id="UP001273166"/>
    </source>
</evidence>
<accession>A0AAJ0M6W0</accession>
<dbReference type="RefSeq" id="XP_062726855.1">
    <property type="nucleotide sequence ID" value="XM_062871121.1"/>
</dbReference>
<name>A0AAJ0M6W0_9PEZI</name>
<feature type="compositionally biased region" description="Polar residues" evidence="1">
    <location>
        <begin position="1"/>
        <end position="16"/>
    </location>
</feature>
<keyword evidence="3" id="KW-1185">Reference proteome</keyword>
<dbReference type="GeneID" id="87889950"/>
<feature type="region of interest" description="Disordered" evidence="1">
    <location>
        <begin position="1"/>
        <end position="188"/>
    </location>
</feature>
<dbReference type="Proteomes" id="UP001273166">
    <property type="component" value="Unassembled WGS sequence"/>
</dbReference>
<dbReference type="AlphaFoldDB" id="A0AAJ0M6W0"/>
<gene>
    <name evidence="2" type="ORF">B0T15DRAFT_60626</name>
</gene>
<sequence>MSANPDSVVNQGQFHSSVPPAQPLTTSGHQLGQQVGNEAVPEFRAKTFPPGTAPKESTYKPNPIHETPGQAMNPDVDESGRTGALDMPGATSGEVHSQSTFARPMEGQTGKELNDSKMHAGKRKKERSGLEGVGATATTSDETVEGRARALGADLPEGVERGIRGKGPGAEETNPASAAEVAAEKSRK</sequence>
<evidence type="ECO:0000256" key="1">
    <source>
        <dbReference type="SAM" id="MobiDB-lite"/>
    </source>
</evidence>
<organism evidence="2 3">
    <name type="scientific">Chaetomium strumarium</name>
    <dbReference type="NCBI Taxonomy" id="1170767"/>
    <lineage>
        <taxon>Eukaryota</taxon>
        <taxon>Fungi</taxon>
        <taxon>Dikarya</taxon>
        <taxon>Ascomycota</taxon>
        <taxon>Pezizomycotina</taxon>
        <taxon>Sordariomycetes</taxon>
        <taxon>Sordariomycetidae</taxon>
        <taxon>Sordariales</taxon>
        <taxon>Chaetomiaceae</taxon>
        <taxon>Chaetomium</taxon>
    </lineage>
</organism>
<protein>
    <submittedName>
        <fullName evidence="2">Uncharacterized protein</fullName>
    </submittedName>
</protein>
<comment type="caution">
    <text evidence="2">The sequence shown here is derived from an EMBL/GenBank/DDBJ whole genome shotgun (WGS) entry which is preliminary data.</text>
</comment>
<reference evidence="2" key="2">
    <citation type="submission" date="2023-06" db="EMBL/GenBank/DDBJ databases">
        <authorList>
            <consortium name="Lawrence Berkeley National Laboratory"/>
            <person name="Mondo S.J."/>
            <person name="Hensen N."/>
            <person name="Bonometti L."/>
            <person name="Westerberg I."/>
            <person name="Brannstrom I.O."/>
            <person name="Guillou S."/>
            <person name="Cros-Aarteil S."/>
            <person name="Calhoun S."/>
            <person name="Haridas S."/>
            <person name="Kuo A."/>
            <person name="Pangilinan J."/>
            <person name="Riley R."/>
            <person name="Labutti K."/>
            <person name="Andreopoulos B."/>
            <person name="Lipzen A."/>
            <person name="Chen C."/>
            <person name="Yanf M."/>
            <person name="Daum C."/>
            <person name="Ng V."/>
            <person name="Clum A."/>
            <person name="Steindorff A."/>
            <person name="Ohm R."/>
            <person name="Martin F."/>
            <person name="Silar P."/>
            <person name="Natvig D."/>
            <person name="Lalanne C."/>
            <person name="Gautier V."/>
            <person name="Ament-Velasquez S.L."/>
            <person name="Kruys A."/>
            <person name="Hutchinson M.I."/>
            <person name="Powell A.J."/>
            <person name="Barry K."/>
            <person name="Miller A.N."/>
            <person name="Grigoriev I.V."/>
            <person name="Debuchy R."/>
            <person name="Gladieux P."/>
            <person name="Thoren M.H."/>
            <person name="Johannesson H."/>
        </authorList>
    </citation>
    <scope>NUCLEOTIDE SEQUENCE</scope>
    <source>
        <strain evidence="2">CBS 333.67</strain>
    </source>
</reference>
<reference evidence="2" key="1">
    <citation type="journal article" date="2023" name="Mol. Phylogenet. Evol.">
        <title>Genome-scale phylogeny and comparative genomics of the fungal order Sordariales.</title>
        <authorList>
            <person name="Hensen N."/>
            <person name="Bonometti L."/>
            <person name="Westerberg I."/>
            <person name="Brannstrom I.O."/>
            <person name="Guillou S."/>
            <person name="Cros-Aarteil S."/>
            <person name="Calhoun S."/>
            <person name="Haridas S."/>
            <person name="Kuo A."/>
            <person name="Mondo S."/>
            <person name="Pangilinan J."/>
            <person name="Riley R."/>
            <person name="LaButti K."/>
            <person name="Andreopoulos B."/>
            <person name="Lipzen A."/>
            <person name="Chen C."/>
            <person name="Yan M."/>
            <person name="Daum C."/>
            <person name="Ng V."/>
            <person name="Clum A."/>
            <person name="Steindorff A."/>
            <person name="Ohm R.A."/>
            <person name="Martin F."/>
            <person name="Silar P."/>
            <person name="Natvig D.O."/>
            <person name="Lalanne C."/>
            <person name="Gautier V."/>
            <person name="Ament-Velasquez S.L."/>
            <person name="Kruys A."/>
            <person name="Hutchinson M.I."/>
            <person name="Powell A.J."/>
            <person name="Barry K."/>
            <person name="Miller A.N."/>
            <person name="Grigoriev I.V."/>
            <person name="Debuchy R."/>
            <person name="Gladieux P."/>
            <person name="Hiltunen Thoren M."/>
            <person name="Johannesson H."/>
        </authorList>
    </citation>
    <scope>NUCLEOTIDE SEQUENCE</scope>
    <source>
        <strain evidence="2">CBS 333.67</strain>
    </source>
</reference>
<evidence type="ECO:0000313" key="2">
    <source>
        <dbReference type="EMBL" id="KAK3311075.1"/>
    </source>
</evidence>
<proteinExistence type="predicted"/>
<feature type="compositionally biased region" description="Polar residues" evidence="1">
    <location>
        <begin position="23"/>
        <end position="36"/>
    </location>
</feature>